<accession>A0A0P0GAT6</accession>
<dbReference type="KEGG" id="bcel:BcellWH2_02114"/>
<gene>
    <name evidence="2" type="ORF">BcellWH2_02114</name>
    <name evidence="8" type="ORF">DWX97_16650</name>
    <name evidence="5" type="ORF">F2Y81_06420</name>
    <name evidence="3" type="ORF">F2Y86_17830</name>
    <name evidence="4" type="ORF">F2Y87_09745</name>
    <name evidence="6" type="ORF">PZH42_02345</name>
    <name evidence="7" type="ORF">RO785_01865</name>
</gene>
<reference evidence="8 10" key="2">
    <citation type="submission" date="2018-08" db="EMBL/GenBank/DDBJ databases">
        <title>A genome reference for cultivated species of the human gut microbiota.</title>
        <authorList>
            <person name="Zou Y."/>
            <person name="Xue W."/>
            <person name="Luo G."/>
        </authorList>
    </citation>
    <scope>NUCLEOTIDE SEQUENCE [LARGE SCALE GENOMIC DNA]</scope>
    <source>
        <strain evidence="8 10">AF22-3AC</strain>
    </source>
</reference>
<evidence type="ECO:0000313" key="12">
    <source>
        <dbReference type="Proteomes" id="UP000448877"/>
    </source>
</evidence>
<dbReference type="EMBL" id="JAVSNH010000001">
    <property type="protein sequence ID" value="MDT4509723.1"/>
    <property type="molecule type" value="Genomic_DNA"/>
</dbReference>
<reference evidence="11 12" key="3">
    <citation type="journal article" date="2019" name="Nat. Med.">
        <title>A library of human gut bacterial isolates paired with longitudinal multiomics data enables mechanistic microbiome research.</title>
        <authorList>
            <person name="Poyet M."/>
            <person name="Groussin M."/>
            <person name="Gibbons S.M."/>
            <person name="Avila-Pacheco J."/>
            <person name="Jiang X."/>
            <person name="Kearney S.M."/>
            <person name="Perrotta A.R."/>
            <person name="Berdy B."/>
            <person name="Zhao S."/>
            <person name="Lieberman T.D."/>
            <person name="Swanson P.K."/>
            <person name="Smith M."/>
            <person name="Roesemann S."/>
            <person name="Alexander J.E."/>
            <person name="Rich S.A."/>
            <person name="Livny J."/>
            <person name="Vlamakis H."/>
            <person name="Clish C."/>
            <person name="Bullock K."/>
            <person name="Deik A."/>
            <person name="Scott J."/>
            <person name="Pierce K.A."/>
            <person name="Xavier R.J."/>
            <person name="Alm E.J."/>
        </authorList>
    </citation>
    <scope>NUCLEOTIDE SEQUENCE [LARGE SCALE GENOMIC DNA]</scope>
    <source>
        <strain evidence="5 12">BIOML-A6</strain>
        <strain evidence="3 11">BIOML-A7</strain>
        <strain evidence="4 13">BIOML-A8</strain>
    </source>
</reference>
<reference evidence="2 9" key="1">
    <citation type="journal article" date="2015" name="Science">
        <title>Genetic determinants of in vivo fitness and diet responsiveness in multiple human gut Bacteroides.</title>
        <authorList>
            <person name="Wu M."/>
            <person name="McNulty N.P."/>
            <person name="Rodionov D.A."/>
            <person name="Khoroshkin M.S."/>
            <person name="Griffin N.W."/>
            <person name="Cheng J."/>
            <person name="Latreille P."/>
            <person name="Kerstetter R.A."/>
            <person name="Terrapon N."/>
            <person name="Henrissat B."/>
            <person name="Osterman A.L."/>
            <person name="Gordon J.I."/>
        </authorList>
    </citation>
    <scope>NUCLEOTIDE SEQUENCE [LARGE SCALE GENOMIC DNA]</scope>
    <source>
        <strain evidence="2 9">WH2</strain>
    </source>
</reference>
<evidence type="ECO:0000313" key="3">
    <source>
        <dbReference type="EMBL" id="KAA5406355.1"/>
    </source>
</evidence>
<dbReference type="Gene3D" id="2.60.120.260">
    <property type="entry name" value="Galactose-binding domain-like"/>
    <property type="match status" value="1"/>
</dbReference>
<proteinExistence type="predicted"/>
<dbReference type="EMBL" id="VVYV01000007">
    <property type="protein sequence ID" value="KAA5421513.1"/>
    <property type="molecule type" value="Genomic_DNA"/>
</dbReference>
<protein>
    <submittedName>
        <fullName evidence="2">Bacterial Ig-like domain (Group 2)</fullName>
    </submittedName>
    <submittedName>
        <fullName evidence="3">Carbohydrate-binding protein</fullName>
    </submittedName>
    <submittedName>
        <fullName evidence="6">Ig-like domain-containing protein</fullName>
    </submittedName>
</protein>
<dbReference type="InterPro" id="IPR003343">
    <property type="entry name" value="Big_2"/>
</dbReference>
<dbReference type="InterPro" id="IPR008964">
    <property type="entry name" value="Invasin/intimin_cell_adhesion"/>
</dbReference>
<name>A0A0P0GAT6_9BACE</name>
<dbReference type="InterPro" id="IPR008979">
    <property type="entry name" value="Galactose-bd-like_sf"/>
</dbReference>
<dbReference type="Proteomes" id="UP000061809">
    <property type="component" value="Chromosome"/>
</dbReference>
<evidence type="ECO:0000313" key="4">
    <source>
        <dbReference type="EMBL" id="KAA5419817.1"/>
    </source>
</evidence>
<evidence type="ECO:0000313" key="13">
    <source>
        <dbReference type="Proteomes" id="UP000482653"/>
    </source>
</evidence>
<dbReference type="EMBL" id="CP012801">
    <property type="protein sequence ID" value="ALJ59357.1"/>
    <property type="molecule type" value="Genomic_DNA"/>
</dbReference>
<dbReference type="RefSeq" id="WP_007217090.1">
    <property type="nucleotide sequence ID" value="NZ_CABMLT010000002.1"/>
</dbReference>
<evidence type="ECO:0000313" key="10">
    <source>
        <dbReference type="Proteomes" id="UP000283341"/>
    </source>
</evidence>
<dbReference type="STRING" id="246787.BcellWH2_02114"/>
<dbReference type="Proteomes" id="UP001266995">
    <property type="component" value="Unassembled WGS sequence"/>
</dbReference>
<reference evidence="7" key="5">
    <citation type="submission" date="2023-08" db="EMBL/GenBank/DDBJ databases">
        <title>Reintroducing virulent viruses to syntetic microbiomes.</title>
        <authorList>
            <person name="Wilde J."/>
            <person name="Boyes R."/>
            <person name="Robinson A.V."/>
            <person name="Daisley B.A."/>
            <person name="Allen-Vercoe E."/>
        </authorList>
    </citation>
    <scope>NUCLEOTIDE SEQUENCE</scope>
    <source>
        <strain evidence="7">225I_12FAA</strain>
    </source>
</reference>
<evidence type="ECO:0000313" key="8">
    <source>
        <dbReference type="EMBL" id="RGS35286.1"/>
    </source>
</evidence>
<dbReference type="SMART" id="SM00635">
    <property type="entry name" value="BID_2"/>
    <property type="match status" value="1"/>
</dbReference>
<evidence type="ECO:0000313" key="7">
    <source>
        <dbReference type="EMBL" id="MDT4509723.1"/>
    </source>
</evidence>
<dbReference type="Pfam" id="PF00754">
    <property type="entry name" value="F5_F8_type_C"/>
    <property type="match status" value="1"/>
</dbReference>
<dbReference type="Gene3D" id="2.60.40.1080">
    <property type="match status" value="1"/>
</dbReference>
<dbReference type="Proteomes" id="UP000325055">
    <property type="component" value="Unassembled WGS sequence"/>
</dbReference>
<dbReference type="SUPFAM" id="SSF49785">
    <property type="entry name" value="Galactose-binding domain-like"/>
    <property type="match status" value="1"/>
</dbReference>
<feature type="domain" description="BIG2" evidence="1">
    <location>
        <begin position="136"/>
        <end position="219"/>
    </location>
</feature>
<evidence type="ECO:0000313" key="2">
    <source>
        <dbReference type="EMBL" id="ALJ59357.1"/>
    </source>
</evidence>
<dbReference type="SUPFAM" id="SSF49373">
    <property type="entry name" value="Invasin/intimin cell-adhesion fragments"/>
    <property type="match status" value="1"/>
</dbReference>
<dbReference type="Pfam" id="PF02368">
    <property type="entry name" value="Big_2"/>
    <property type="match status" value="1"/>
</dbReference>
<reference evidence="6" key="4">
    <citation type="submission" date="2023-03" db="EMBL/GenBank/DDBJ databases">
        <title>DFI Biobank Strains.</title>
        <authorList>
            <person name="Mostad J."/>
            <person name="Paddock L."/>
            <person name="Medina S."/>
            <person name="Waligurski E."/>
            <person name="Barat B."/>
            <person name="Smith R."/>
            <person name="Burgo V."/>
            <person name="Metcalfe C."/>
            <person name="Woodson C."/>
            <person name="Sundararajan A."/>
            <person name="Ramaswamy R."/>
            <person name="Lin H."/>
            <person name="Pamer E.G."/>
        </authorList>
    </citation>
    <scope>NUCLEOTIDE SEQUENCE</scope>
    <source>
        <strain evidence="6">DFI.9.5</strain>
    </source>
</reference>
<dbReference type="PATRIC" id="fig|246787.4.peg.2175"/>
<dbReference type="AlphaFoldDB" id="A0A0P0GAT6"/>
<dbReference type="GeneID" id="66306505"/>
<dbReference type="PROSITE" id="PS51257">
    <property type="entry name" value="PROKAR_LIPOPROTEIN"/>
    <property type="match status" value="1"/>
</dbReference>
<dbReference type="EMBL" id="JARFID010000002">
    <property type="protein sequence ID" value="MDE8692935.1"/>
    <property type="molecule type" value="Genomic_DNA"/>
</dbReference>
<dbReference type="eggNOG" id="ENOG5031566">
    <property type="taxonomic scope" value="Bacteria"/>
</dbReference>
<organism evidence="2 9">
    <name type="scientific">Bacteroides cellulosilyticus</name>
    <dbReference type="NCBI Taxonomy" id="246787"/>
    <lineage>
        <taxon>Bacteria</taxon>
        <taxon>Pseudomonadati</taxon>
        <taxon>Bacteroidota</taxon>
        <taxon>Bacteroidia</taxon>
        <taxon>Bacteroidales</taxon>
        <taxon>Bacteroidaceae</taxon>
        <taxon>Bacteroides</taxon>
    </lineage>
</organism>
<dbReference type="Proteomes" id="UP000283341">
    <property type="component" value="Unassembled WGS sequence"/>
</dbReference>
<dbReference type="Proteomes" id="UP000482653">
    <property type="component" value="Unassembled WGS sequence"/>
</dbReference>
<dbReference type="Proteomes" id="UP000448877">
    <property type="component" value="Unassembled WGS sequence"/>
</dbReference>
<dbReference type="EMBL" id="VVYX01000010">
    <property type="protein sequence ID" value="KAA5419817.1"/>
    <property type="molecule type" value="Genomic_DNA"/>
</dbReference>
<evidence type="ECO:0000313" key="6">
    <source>
        <dbReference type="EMBL" id="MDE8692935.1"/>
    </source>
</evidence>
<dbReference type="Proteomes" id="UP001221924">
    <property type="component" value="Unassembled WGS sequence"/>
</dbReference>
<evidence type="ECO:0000259" key="1">
    <source>
        <dbReference type="SMART" id="SM00635"/>
    </source>
</evidence>
<sequence length="387" mass="42782">MKKNIYFLAGMLSFGALFTGCDDDDFGKAVTITVENATNLESDVFGVDVTEGQPVQLKPFIMPESARENAVSYHFAGEPSGAIDLSADGLITPKLTTPAEGNIPFPLGTDTIIVRVDDGSGTFVRYPIRVISKIVLVSSITIQSAGQSVEVENGKTFNLAQYVTINPNNATDKSVTYSSADETVATVDQDGLITVIGEVGQTTDIYITANDRGKQTATCRVKVAAEAPMYVGFPFSDNWNYSSNLGTKEGDMKNLFDDKNSTFWAPEIITRPIYDPVCYLDLNLGQIIKFGQLGYRHRNLNYSHLQCHTFKLEAKKVESDAWTDLGEYVTEALKVDDYQLFQVEPTEAQYIRITFIKGHLRSGYTDWDYSETGNVSVGDLQVFIYNR</sequence>
<dbReference type="EMBL" id="QRVJ01000015">
    <property type="protein sequence ID" value="RGS35286.1"/>
    <property type="molecule type" value="Genomic_DNA"/>
</dbReference>
<dbReference type="EMBL" id="VVYW01000015">
    <property type="protein sequence ID" value="KAA5406355.1"/>
    <property type="molecule type" value="Genomic_DNA"/>
</dbReference>
<dbReference type="InterPro" id="IPR000421">
    <property type="entry name" value="FA58C"/>
</dbReference>
<evidence type="ECO:0000313" key="11">
    <source>
        <dbReference type="Proteomes" id="UP000325055"/>
    </source>
</evidence>
<evidence type="ECO:0000313" key="9">
    <source>
        <dbReference type="Proteomes" id="UP000061809"/>
    </source>
</evidence>
<evidence type="ECO:0000313" key="5">
    <source>
        <dbReference type="EMBL" id="KAA5421513.1"/>
    </source>
</evidence>